<sequence length="109" mass="12423">MTSHSKAEQEEVSEVEIPTDSESDDDSGTEMTEEEVQKWLANTYERASRKPMKEPLTAPLNIPISDADVEKIKVGSRSQSMDDKWDLLVEDPDENGNLSLHIIRNWFTE</sequence>
<dbReference type="Proteomes" id="UP000326757">
    <property type="component" value="Unassembled WGS sequence"/>
</dbReference>
<evidence type="ECO:0000313" key="3">
    <source>
        <dbReference type="Proteomes" id="UP000326757"/>
    </source>
</evidence>
<accession>A0A5N6KAF3</accession>
<name>A0A5N6KAF3_MONLA</name>
<reference evidence="2 3" key="1">
    <citation type="submission" date="2019-06" db="EMBL/GenBank/DDBJ databases">
        <title>Genome Sequence of the Brown Rot Fungal Pathogen Monilinia laxa.</title>
        <authorList>
            <person name="De Miccolis Angelini R.M."/>
            <person name="Landi L."/>
            <person name="Abate D."/>
            <person name="Pollastro S."/>
            <person name="Romanazzi G."/>
            <person name="Faretra F."/>
        </authorList>
    </citation>
    <scope>NUCLEOTIDE SEQUENCE [LARGE SCALE GENOMIC DNA]</scope>
    <source>
        <strain evidence="2 3">Mlax316</strain>
    </source>
</reference>
<protein>
    <submittedName>
        <fullName evidence="2">Uncharacterized protein</fullName>
    </submittedName>
</protein>
<organism evidence="2 3">
    <name type="scientific">Monilinia laxa</name>
    <name type="common">Brown rot fungus</name>
    <name type="synonym">Sclerotinia laxa</name>
    <dbReference type="NCBI Taxonomy" id="61186"/>
    <lineage>
        <taxon>Eukaryota</taxon>
        <taxon>Fungi</taxon>
        <taxon>Dikarya</taxon>
        <taxon>Ascomycota</taxon>
        <taxon>Pezizomycotina</taxon>
        <taxon>Leotiomycetes</taxon>
        <taxon>Helotiales</taxon>
        <taxon>Sclerotiniaceae</taxon>
        <taxon>Monilinia</taxon>
    </lineage>
</organism>
<dbReference type="EMBL" id="VIGI01000005">
    <property type="protein sequence ID" value="KAB8300176.1"/>
    <property type="molecule type" value="Genomic_DNA"/>
</dbReference>
<dbReference type="AlphaFoldDB" id="A0A5N6KAF3"/>
<proteinExistence type="predicted"/>
<feature type="region of interest" description="Disordered" evidence="1">
    <location>
        <begin position="1"/>
        <end position="34"/>
    </location>
</feature>
<gene>
    <name evidence="2" type="ORF">EYC80_000402</name>
</gene>
<comment type="caution">
    <text evidence="2">The sequence shown here is derived from an EMBL/GenBank/DDBJ whole genome shotgun (WGS) entry which is preliminary data.</text>
</comment>
<keyword evidence="3" id="KW-1185">Reference proteome</keyword>
<feature type="compositionally biased region" description="Acidic residues" evidence="1">
    <location>
        <begin position="10"/>
        <end position="34"/>
    </location>
</feature>
<evidence type="ECO:0000256" key="1">
    <source>
        <dbReference type="SAM" id="MobiDB-lite"/>
    </source>
</evidence>
<evidence type="ECO:0000313" key="2">
    <source>
        <dbReference type="EMBL" id="KAB8300176.1"/>
    </source>
</evidence>
<dbReference type="OrthoDB" id="4521980at2759"/>